<feature type="domain" description="Pyridoxamine 5'-phosphate oxidase Alr4036 family FMN-binding" evidence="1">
    <location>
        <begin position="51"/>
        <end position="158"/>
    </location>
</feature>
<protein>
    <recommendedName>
        <fullName evidence="1">Pyridoxamine 5'-phosphate oxidase Alr4036 family FMN-binding domain-containing protein</fullName>
    </recommendedName>
</protein>
<organism evidence="2">
    <name type="scientific">Timspurckia oligopyrenoides</name>
    <dbReference type="NCBI Taxonomy" id="708627"/>
    <lineage>
        <taxon>Eukaryota</taxon>
        <taxon>Rhodophyta</taxon>
        <taxon>Bangiophyceae</taxon>
        <taxon>Porphyridiales</taxon>
        <taxon>Porphyridiaceae</taxon>
        <taxon>Timspurckia</taxon>
    </lineage>
</organism>
<name>A0A7S0ZKL5_9RHOD</name>
<proteinExistence type="predicted"/>
<dbReference type="InterPro" id="IPR012349">
    <property type="entry name" value="Split_barrel_FMN-bd"/>
</dbReference>
<accession>A0A7S0ZKL5</accession>
<evidence type="ECO:0000259" key="1">
    <source>
        <dbReference type="Pfam" id="PF12766"/>
    </source>
</evidence>
<evidence type="ECO:0000313" key="2">
    <source>
        <dbReference type="EMBL" id="CAD8824853.1"/>
    </source>
</evidence>
<reference evidence="2" key="1">
    <citation type="submission" date="2021-01" db="EMBL/GenBank/DDBJ databases">
        <authorList>
            <person name="Corre E."/>
            <person name="Pelletier E."/>
            <person name="Niang G."/>
            <person name="Scheremetjew M."/>
            <person name="Finn R."/>
            <person name="Kale V."/>
            <person name="Holt S."/>
            <person name="Cochrane G."/>
            <person name="Meng A."/>
            <person name="Brown T."/>
            <person name="Cohen L."/>
        </authorList>
    </citation>
    <scope>NUCLEOTIDE SEQUENCE</scope>
    <source>
        <strain evidence="2">CCMP3278</strain>
    </source>
</reference>
<dbReference type="GO" id="GO:0010181">
    <property type="term" value="F:FMN binding"/>
    <property type="evidence" value="ECO:0007669"/>
    <property type="project" value="InterPro"/>
</dbReference>
<dbReference type="EMBL" id="HBFP01012814">
    <property type="protein sequence ID" value="CAD8824853.1"/>
    <property type="molecule type" value="Transcribed_RNA"/>
</dbReference>
<dbReference type="AlphaFoldDB" id="A0A7S0ZKL5"/>
<dbReference type="UniPathway" id="UPA01068">
    <property type="reaction ID" value="UER00304"/>
</dbReference>
<dbReference type="SUPFAM" id="SSF50475">
    <property type="entry name" value="FMN-binding split barrel"/>
    <property type="match status" value="1"/>
</dbReference>
<dbReference type="Gene3D" id="2.30.110.10">
    <property type="entry name" value="Electron Transport, Fmn-binding Protein, Chain A"/>
    <property type="match status" value="1"/>
</dbReference>
<dbReference type="InterPro" id="IPR024624">
    <property type="entry name" value="Pyridox_Oxase_Alr4036_FMN-bd"/>
</dbReference>
<dbReference type="PANTHER" id="PTHR28243:SF1">
    <property type="entry name" value="PYRIDOXAMINE 5'-PHOSPHATE OXIDASE ALR4036 FAMILY FMN-BINDING DOMAIN-CONTAINING PROTEIN"/>
    <property type="match status" value="1"/>
</dbReference>
<dbReference type="Pfam" id="PF12766">
    <property type="entry name" value="Pyridox_oxase_2"/>
    <property type="match status" value="1"/>
</dbReference>
<sequence>MMYFGFIGSTFGIYSDLSIRSNRCLGQIRYQMSMLHSEQHVALIREALKPLRKSIPKNKSIRTWSYVQFATVENGLPKVRTIVFRGFLNPRSSNTKSGSDSDSSAVNDNENLADGLVFCTDTRSRKVAALADNNKAEVAWYLPTTRDQFRISGDVSLIGGSGDVFNTVPERFKYRIQELMNERIGLWKRMNPPARAQFYWPGNPGEVLHPAWPGELSEKIAATAGDKDSDSDENPTIPDSFLLLILWPTSIDWLNLKTNHRFIDSQRVNP</sequence>
<gene>
    <name evidence="2" type="ORF">TOLI1172_LOCUS9252</name>
</gene>
<dbReference type="PANTHER" id="PTHR28243">
    <property type="entry name" value="AGL049CP"/>
    <property type="match status" value="1"/>
</dbReference>